<dbReference type="InterPro" id="IPR001214">
    <property type="entry name" value="SET_dom"/>
</dbReference>
<feature type="domain" description="SET" evidence="1">
    <location>
        <begin position="158"/>
        <end position="203"/>
    </location>
</feature>
<reference evidence="2" key="1">
    <citation type="journal article" date="2021" name="IMA Fungus">
        <title>Genomic characterization of three marine fungi, including Emericellopsis atlantica sp. nov. with signatures of a generalist lifestyle and marine biomass degradation.</title>
        <authorList>
            <person name="Hagestad O.C."/>
            <person name="Hou L."/>
            <person name="Andersen J.H."/>
            <person name="Hansen E.H."/>
            <person name="Altermark B."/>
            <person name="Li C."/>
            <person name="Kuhnert E."/>
            <person name="Cox R.J."/>
            <person name="Crous P.W."/>
            <person name="Spatafora J.W."/>
            <person name="Lail K."/>
            <person name="Amirebrahimi M."/>
            <person name="Lipzen A."/>
            <person name="Pangilinan J."/>
            <person name="Andreopoulos W."/>
            <person name="Hayes R.D."/>
            <person name="Ng V."/>
            <person name="Grigoriev I.V."/>
            <person name="Jackson S.A."/>
            <person name="Sutton T.D.S."/>
            <person name="Dobson A.D.W."/>
            <person name="Rama T."/>
        </authorList>
    </citation>
    <scope>NUCLEOTIDE SEQUENCE</scope>
    <source>
        <strain evidence="2">TRa3180A</strain>
    </source>
</reference>
<dbReference type="Pfam" id="PF00856">
    <property type="entry name" value="SET"/>
    <property type="match status" value="1"/>
</dbReference>
<dbReference type="Proteomes" id="UP000887226">
    <property type="component" value="Unassembled WGS sequence"/>
</dbReference>
<dbReference type="Gene3D" id="2.170.270.10">
    <property type="entry name" value="SET domain"/>
    <property type="match status" value="1"/>
</dbReference>
<dbReference type="AlphaFoldDB" id="A0A9P8CIK8"/>
<evidence type="ECO:0000259" key="1">
    <source>
        <dbReference type="Pfam" id="PF00856"/>
    </source>
</evidence>
<dbReference type="InterPro" id="IPR046341">
    <property type="entry name" value="SET_dom_sf"/>
</dbReference>
<sequence>MLVSGNRTVEIRLPIRHECEVFQRTEKETSSDEELAISGLIGRTPMPKSLVRKQDYRTVVRLVTQNLDAAEWGEIMDWVTAPSCDELRDALPELSEYINGLACIIHRDTRTVVELRWVERAFSKFVNFSFYKVPISLPLLTGGSGHLYSTKTGSLDVGQVIDPFMRRFPHSCAHNTCVTFSNHQVVVRARRYIKRREDLTIRYTPESTASLYFIDPQKALRSRGVTCTCDYCKYPFSSVQQRREVSRILQQSPADVNVISHVGTASLNKTYWLSFDAITVTTTVVIQHGKLISVCLKRPATVASLTIQSKLH</sequence>
<comment type="caution">
    <text evidence="2">The sequence shown here is derived from an EMBL/GenBank/DDBJ whole genome shotgun (WGS) entry which is preliminary data.</text>
</comment>
<evidence type="ECO:0000313" key="3">
    <source>
        <dbReference type="Proteomes" id="UP000887226"/>
    </source>
</evidence>
<name>A0A9P8CIK8_9HELO</name>
<dbReference type="EMBL" id="MU253759">
    <property type="protein sequence ID" value="KAG9247965.1"/>
    <property type="molecule type" value="Genomic_DNA"/>
</dbReference>
<proteinExistence type="predicted"/>
<dbReference type="SUPFAM" id="SSF82199">
    <property type="entry name" value="SET domain"/>
    <property type="match status" value="1"/>
</dbReference>
<gene>
    <name evidence="2" type="ORF">BJ878DRAFT_111920</name>
</gene>
<organism evidence="2 3">
    <name type="scientific">Calycina marina</name>
    <dbReference type="NCBI Taxonomy" id="1763456"/>
    <lineage>
        <taxon>Eukaryota</taxon>
        <taxon>Fungi</taxon>
        <taxon>Dikarya</taxon>
        <taxon>Ascomycota</taxon>
        <taxon>Pezizomycotina</taxon>
        <taxon>Leotiomycetes</taxon>
        <taxon>Helotiales</taxon>
        <taxon>Pezizellaceae</taxon>
        <taxon>Calycina</taxon>
    </lineage>
</organism>
<protein>
    <recommendedName>
        <fullName evidence="1">SET domain-containing protein</fullName>
    </recommendedName>
</protein>
<accession>A0A9P8CIK8</accession>
<evidence type="ECO:0000313" key="2">
    <source>
        <dbReference type="EMBL" id="KAG9247965.1"/>
    </source>
</evidence>
<keyword evidence="3" id="KW-1185">Reference proteome</keyword>